<dbReference type="Pfam" id="PF04397">
    <property type="entry name" value="LytTR"/>
    <property type="match status" value="1"/>
</dbReference>
<dbReference type="Gene3D" id="2.40.50.40">
    <property type="match status" value="1"/>
</dbReference>
<dbReference type="SMART" id="SM00850">
    <property type="entry name" value="LytTR"/>
    <property type="match status" value="1"/>
</dbReference>
<feature type="domain" description="HTH LytTR-type" evidence="3">
    <location>
        <begin position="139"/>
        <end position="244"/>
    </location>
</feature>
<keyword evidence="1" id="KW-0597">Phosphoprotein</keyword>
<organism evidence="4 5">
    <name type="scientific">Limosilactobacillus alvi</name>
    <dbReference type="NCBI Taxonomy" id="990412"/>
    <lineage>
        <taxon>Bacteria</taxon>
        <taxon>Bacillati</taxon>
        <taxon>Bacillota</taxon>
        <taxon>Bacilli</taxon>
        <taxon>Lactobacillales</taxon>
        <taxon>Lactobacillaceae</taxon>
        <taxon>Limosilactobacillus</taxon>
    </lineage>
</organism>
<evidence type="ECO:0000313" key="4">
    <source>
        <dbReference type="EMBL" id="MBM6753899.1"/>
    </source>
</evidence>
<reference evidence="4 5" key="1">
    <citation type="journal article" date="2021" name="Sci. Rep.">
        <title>The distribution of antibiotic resistance genes in chicken gut microbiota commensals.</title>
        <authorList>
            <person name="Juricova H."/>
            <person name="Matiasovicova J."/>
            <person name="Kubasova T."/>
            <person name="Cejkova D."/>
            <person name="Rychlik I."/>
        </authorList>
    </citation>
    <scope>NUCLEOTIDE SEQUENCE [LARGE SCALE GENOMIC DNA]</scope>
    <source>
        <strain evidence="4 5">An810</strain>
    </source>
</reference>
<comment type="caution">
    <text evidence="4">The sequence shown here is derived from an EMBL/GenBank/DDBJ whole genome shotgun (WGS) entry which is preliminary data.</text>
</comment>
<gene>
    <name evidence="4" type="ORF">H5993_03875</name>
</gene>
<dbReference type="InterPro" id="IPR001789">
    <property type="entry name" value="Sig_transdc_resp-reg_receiver"/>
</dbReference>
<dbReference type="SMART" id="SM00448">
    <property type="entry name" value="REC"/>
    <property type="match status" value="1"/>
</dbReference>
<feature type="domain" description="Response regulatory" evidence="2">
    <location>
        <begin position="2"/>
        <end position="116"/>
    </location>
</feature>
<dbReference type="Gene3D" id="3.40.50.2300">
    <property type="match status" value="1"/>
</dbReference>
<name>A0ABS2EN31_9LACO</name>
<dbReference type="RefSeq" id="WP_204776293.1">
    <property type="nucleotide sequence ID" value="NZ_JACJJQ010000012.1"/>
</dbReference>
<dbReference type="PANTHER" id="PTHR37299:SF1">
    <property type="entry name" value="STAGE 0 SPORULATION PROTEIN A HOMOLOG"/>
    <property type="match status" value="1"/>
</dbReference>
<evidence type="ECO:0000259" key="2">
    <source>
        <dbReference type="PROSITE" id="PS50110"/>
    </source>
</evidence>
<dbReference type="SUPFAM" id="SSF52172">
    <property type="entry name" value="CheY-like"/>
    <property type="match status" value="1"/>
</dbReference>
<dbReference type="PROSITE" id="PS50930">
    <property type="entry name" value="HTH_LYTTR"/>
    <property type="match status" value="1"/>
</dbReference>
<dbReference type="Gene3D" id="2.20.25.10">
    <property type="match status" value="1"/>
</dbReference>
<dbReference type="InterPro" id="IPR007492">
    <property type="entry name" value="LytTR_DNA-bd_dom"/>
</dbReference>
<dbReference type="Pfam" id="PF00072">
    <property type="entry name" value="Response_reg"/>
    <property type="match status" value="1"/>
</dbReference>
<dbReference type="Proteomes" id="UP000776629">
    <property type="component" value="Unassembled WGS sequence"/>
</dbReference>
<evidence type="ECO:0000256" key="1">
    <source>
        <dbReference type="PROSITE-ProRule" id="PRU00169"/>
    </source>
</evidence>
<proteinExistence type="predicted"/>
<accession>A0ABS2EN31</accession>
<feature type="modified residue" description="4-aspartylphosphate" evidence="1">
    <location>
        <position position="53"/>
    </location>
</feature>
<protein>
    <submittedName>
        <fullName evidence="4">Response regulator transcription factor</fullName>
    </submittedName>
</protein>
<dbReference type="InterPro" id="IPR046947">
    <property type="entry name" value="LytR-like"/>
</dbReference>
<evidence type="ECO:0000313" key="5">
    <source>
        <dbReference type="Proteomes" id="UP000776629"/>
    </source>
</evidence>
<dbReference type="PANTHER" id="PTHR37299">
    <property type="entry name" value="TRANSCRIPTIONAL REGULATOR-RELATED"/>
    <property type="match status" value="1"/>
</dbReference>
<dbReference type="EMBL" id="JACJJQ010000012">
    <property type="protein sequence ID" value="MBM6753899.1"/>
    <property type="molecule type" value="Genomic_DNA"/>
</dbReference>
<dbReference type="PROSITE" id="PS50110">
    <property type="entry name" value="RESPONSE_REGULATORY"/>
    <property type="match status" value="1"/>
</dbReference>
<keyword evidence="5" id="KW-1185">Reference proteome</keyword>
<sequence length="245" mass="27482">MKVLIVDDEPLAREELHYLVADHPAVEEVLEADGVAEANTTVNNQKPDLVFLDIKLGDGNGMALAKRWKRASYQPAVIFATAYDQYALDAFEADALDYILKPFDEDRVQEAIDRVLRVHGQKQVDESVNRLSSQENPRLSVMAEDLTIVISKEELCYLEAQSGNVYLHLINGKEVVSRQTLTSLTEQLSTEQFLQVHRSYVVNLNQISILQPATNHTYELTMNNGDKVPVSRSFVGKLKVALGLQ</sequence>
<dbReference type="InterPro" id="IPR011006">
    <property type="entry name" value="CheY-like_superfamily"/>
</dbReference>
<evidence type="ECO:0000259" key="3">
    <source>
        <dbReference type="PROSITE" id="PS50930"/>
    </source>
</evidence>